<dbReference type="Pfam" id="PF05699">
    <property type="entry name" value="Dimer_Tnp_hAT"/>
    <property type="match status" value="1"/>
</dbReference>
<proteinExistence type="predicted"/>
<dbReference type="InterPro" id="IPR012337">
    <property type="entry name" value="RNaseH-like_sf"/>
</dbReference>
<evidence type="ECO:0000313" key="3">
    <source>
        <dbReference type="Proteomes" id="UP001470230"/>
    </source>
</evidence>
<dbReference type="EMBL" id="JAPFFF010000010">
    <property type="protein sequence ID" value="KAK8880385.1"/>
    <property type="molecule type" value="Genomic_DNA"/>
</dbReference>
<name>A0ABR2JR57_9EUKA</name>
<gene>
    <name evidence="2" type="ORF">M9Y10_003056</name>
</gene>
<feature type="domain" description="HAT C-terminal dimerisation" evidence="1">
    <location>
        <begin position="5"/>
        <end position="56"/>
    </location>
</feature>
<dbReference type="InterPro" id="IPR008906">
    <property type="entry name" value="HATC_C_dom"/>
</dbReference>
<dbReference type="Proteomes" id="UP001470230">
    <property type="component" value="Unassembled WGS sequence"/>
</dbReference>
<organism evidence="2 3">
    <name type="scientific">Tritrichomonas musculus</name>
    <dbReference type="NCBI Taxonomy" id="1915356"/>
    <lineage>
        <taxon>Eukaryota</taxon>
        <taxon>Metamonada</taxon>
        <taxon>Parabasalia</taxon>
        <taxon>Tritrichomonadida</taxon>
        <taxon>Tritrichomonadidae</taxon>
        <taxon>Tritrichomonas</taxon>
    </lineage>
</organism>
<accession>A0ABR2JR57</accession>
<dbReference type="SUPFAM" id="SSF53098">
    <property type="entry name" value="Ribonuclease H-like"/>
    <property type="match status" value="1"/>
</dbReference>
<reference evidence="2 3" key="1">
    <citation type="submission" date="2024-04" db="EMBL/GenBank/DDBJ databases">
        <title>Tritrichomonas musculus Genome.</title>
        <authorList>
            <person name="Alves-Ferreira E."/>
            <person name="Grigg M."/>
            <person name="Lorenzi H."/>
            <person name="Galac M."/>
        </authorList>
    </citation>
    <scope>NUCLEOTIDE SEQUENCE [LARGE SCALE GENOMIC DNA]</scope>
    <source>
        <strain evidence="2 3">EAF2021</strain>
    </source>
</reference>
<keyword evidence="3" id="KW-1185">Reference proteome</keyword>
<comment type="caution">
    <text evidence="2">The sequence shown here is derived from an EMBL/GenBank/DDBJ whole genome shotgun (WGS) entry which is preliminary data.</text>
</comment>
<evidence type="ECO:0000259" key="1">
    <source>
        <dbReference type="Pfam" id="PF05699"/>
    </source>
</evidence>
<evidence type="ECO:0000313" key="2">
    <source>
        <dbReference type="EMBL" id="KAK8880385.1"/>
    </source>
</evidence>
<protein>
    <recommendedName>
        <fullName evidence="1">HAT C-terminal dimerisation domain-containing protein</fullName>
    </recommendedName>
</protein>
<sequence length="84" mass="9950">MTFYDLSQIAIRVLVLPSSEALCERVFSQLKYVHNPQRSCLKPDILNSIMNIRFEMKFNNEYFDDESDDRLVDDDTIRQLFANI</sequence>